<protein>
    <submittedName>
        <fullName evidence="1">Uncharacterized protein</fullName>
    </submittedName>
</protein>
<keyword evidence="2" id="KW-1185">Reference proteome</keyword>
<reference evidence="1" key="2">
    <citation type="submission" date="2020-09" db="EMBL/GenBank/DDBJ databases">
        <authorList>
            <person name="Sun Q."/>
            <person name="Ohkuma M."/>
        </authorList>
    </citation>
    <scope>NUCLEOTIDE SEQUENCE</scope>
    <source>
        <strain evidence="1">JCM 4125</strain>
    </source>
</reference>
<reference evidence="1" key="1">
    <citation type="journal article" date="2014" name="Int. J. Syst. Evol. Microbiol.">
        <title>Complete genome sequence of Corynebacterium casei LMG S-19264T (=DSM 44701T), isolated from a smear-ripened cheese.</title>
        <authorList>
            <consortium name="US DOE Joint Genome Institute (JGI-PGF)"/>
            <person name="Walter F."/>
            <person name="Albersmeier A."/>
            <person name="Kalinowski J."/>
            <person name="Ruckert C."/>
        </authorList>
    </citation>
    <scope>NUCLEOTIDE SEQUENCE</scope>
    <source>
        <strain evidence="1">JCM 4125</strain>
    </source>
</reference>
<evidence type="ECO:0000313" key="1">
    <source>
        <dbReference type="EMBL" id="GGT74041.1"/>
    </source>
</evidence>
<sequence>MCIMAVTLMDDDAVKWVPVAGNFRYPADTLAGRKCYDTCPIAIGS</sequence>
<comment type="caution">
    <text evidence="1">The sequence shown here is derived from an EMBL/GenBank/DDBJ whole genome shotgun (WGS) entry which is preliminary data.</text>
</comment>
<name>A0A918HK23_9ACTN</name>
<organism evidence="1 2">
    <name type="scientific">Streptomyces phaeofaciens</name>
    <dbReference type="NCBI Taxonomy" id="68254"/>
    <lineage>
        <taxon>Bacteria</taxon>
        <taxon>Bacillati</taxon>
        <taxon>Actinomycetota</taxon>
        <taxon>Actinomycetes</taxon>
        <taxon>Kitasatosporales</taxon>
        <taxon>Streptomycetaceae</taxon>
        <taxon>Streptomyces</taxon>
    </lineage>
</organism>
<dbReference type="Proteomes" id="UP000646776">
    <property type="component" value="Unassembled WGS sequence"/>
</dbReference>
<dbReference type="AlphaFoldDB" id="A0A918HK23"/>
<evidence type="ECO:0000313" key="2">
    <source>
        <dbReference type="Proteomes" id="UP000646776"/>
    </source>
</evidence>
<gene>
    <name evidence="1" type="ORF">GCM10010226_60160</name>
</gene>
<accession>A0A918HK23</accession>
<proteinExistence type="predicted"/>
<dbReference type="EMBL" id="BMSA01000020">
    <property type="protein sequence ID" value="GGT74041.1"/>
    <property type="molecule type" value="Genomic_DNA"/>
</dbReference>